<sequence length="382" mass="44372">MKKVTIQSFLQATFPAYQLSHKLPLYQIKAVGKLMRCRTESLGGHSVYCENGHLNGVWYNSCKHRSCPQCNRIQMENWLQQTQDRVLDCPHHHWVFTLPHRLHPVWHYNRALCQTFLFQAVRETLLTLCNDKRYLAAKPAAILALHTWARNLTFHPHIHCLISHGGLDGNGHWQTPTRKSFLPAKVMMQLFRGKYLSKLRLALKNNELKVPQGDTPQTLTNLFNKWGRLDWVVHCAKTYAHGNGVVKYLSRYIRGGAIKNNQLLKFTETNVRISYQSHQTERREFLTLSHQDLIQRILAHIALPKKPQYQYMGLYHSRCVQKLNQARAEWGQIAVSKSNAIKWQELMEQGQQATCCKECGQPLSRLVKLNMGVIRQSEIQLH</sequence>
<dbReference type="RefSeq" id="WP_233051281.1">
    <property type="nucleotide sequence ID" value="NZ_JAIMJA010000002.1"/>
</dbReference>
<dbReference type="InterPro" id="IPR026889">
    <property type="entry name" value="Zn_Tnp"/>
</dbReference>
<dbReference type="PANTHER" id="PTHR37023:SF1">
    <property type="entry name" value="ISSOD25 TRANSPOSASE TNPA_ISSOD25"/>
    <property type="match status" value="1"/>
</dbReference>
<dbReference type="InterPro" id="IPR007069">
    <property type="entry name" value="Transposase_32"/>
</dbReference>
<name>A0ABS8W7E7_9GAMM</name>
<dbReference type="Proteomes" id="UP001201273">
    <property type="component" value="Unassembled WGS sequence"/>
</dbReference>
<keyword evidence="3" id="KW-1185">Reference proteome</keyword>
<evidence type="ECO:0000313" key="2">
    <source>
        <dbReference type="EMBL" id="MCE2593688.1"/>
    </source>
</evidence>
<gene>
    <name evidence="2" type="ORF">K6Y31_02525</name>
</gene>
<dbReference type="PROSITE" id="PS51296">
    <property type="entry name" value="RIESKE"/>
    <property type="match status" value="1"/>
</dbReference>
<dbReference type="NCBIfam" id="NF033538">
    <property type="entry name" value="transpos_IS91"/>
    <property type="match status" value="1"/>
</dbReference>
<dbReference type="EMBL" id="JAIMJA010000002">
    <property type="protein sequence ID" value="MCE2593688.1"/>
    <property type="molecule type" value="Genomic_DNA"/>
</dbReference>
<reference evidence="2 3" key="1">
    <citation type="journal article" date="2022" name="Environ. Microbiol. Rep.">
        <title>Eco-phylogenetic analyses reveal divergent evolution of vitamin B12 metabolism in the marine bacterial family 'Psychromonadaceae'.</title>
        <authorList>
            <person name="Jin X."/>
            <person name="Yang Y."/>
            <person name="Cao H."/>
            <person name="Gao B."/>
            <person name="Zhao Z."/>
        </authorList>
    </citation>
    <scope>NUCLEOTIDE SEQUENCE [LARGE SCALE GENOMIC DNA]</scope>
    <source>
        <strain evidence="2 3">MKS20</strain>
    </source>
</reference>
<comment type="caution">
    <text evidence="2">The sequence shown here is derived from an EMBL/GenBank/DDBJ whole genome shotgun (WGS) entry which is preliminary data.</text>
</comment>
<dbReference type="Pfam" id="PF14319">
    <property type="entry name" value="Zn_Tnp_IS91"/>
    <property type="match status" value="1"/>
</dbReference>
<proteinExistence type="predicted"/>
<protein>
    <submittedName>
        <fullName evidence="2">IS91 family transposase</fullName>
    </submittedName>
</protein>
<feature type="domain" description="Rieske" evidence="1">
    <location>
        <begin position="57"/>
        <end position="96"/>
    </location>
</feature>
<dbReference type="InterPro" id="IPR017941">
    <property type="entry name" value="Rieske_2Fe-2S"/>
</dbReference>
<accession>A0ABS8W7E7</accession>
<dbReference type="PANTHER" id="PTHR37023">
    <property type="entry name" value="TRANSPOSASE"/>
    <property type="match status" value="1"/>
</dbReference>
<organism evidence="2 3">
    <name type="scientific">Motilimonas cestriensis</name>
    <dbReference type="NCBI Taxonomy" id="2742685"/>
    <lineage>
        <taxon>Bacteria</taxon>
        <taxon>Pseudomonadati</taxon>
        <taxon>Pseudomonadota</taxon>
        <taxon>Gammaproteobacteria</taxon>
        <taxon>Alteromonadales</taxon>
        <taxon>Alteromonadales genera incertae sedis</taxon>
        <taxon>Motilimonas</taxon>
    </lineage>
</organism>
<evidence type="ECO:0000313" key="3">
    <source>
        <dbReference type="Proteomes" id="UP001201273"/>
    </source>
</evidence>
<dbReference type="InterPro" id="IPR054832">
    <property type="entry name" value="transpos_IS91"/>
</dbReference>
<evidence type="ECO:0000259" key="1">
    <source>
        <dbReference type="PROSITE" id="PS51296"/>
    </source>
</evidence>
<dbReference type="Pfam" id="PF04986">
    <property type="entry name" value="Y2_Tnp"/>
    <property type="match status" value="1"/>
</dbReference>